<evidence type="ECO:0000256" key="2">
    <source>
        <dbReference type="ARBA" id="ARBA00012552"/>
    </source>
</evidence>
<dbReference type="PANTHER" id="PTHR18934:SF136">
    <property type="entry name" value="ATP-DEPENDENT RNA HELICASE DHX35-RELATED"/>
    <property type="match status" value="1"/>
</dbReference>
<keyword evidence="5" id="KW-0347">Helicase</keyword>
<organism evidence="10">
    <name type="scientific">Spongospora subterranea</name>
    <dbReference type="NCBI Taxonomy" id="70186"/>
    <lineage>
        <taxon>Eukaryota</taxon>
        <taxon>Sar</taxon>
        <taxon>Rhizaria</taxon>
        <taxon>Endomyxa</taxon>
        <taxon>Phytomyxea</taxon>
        <taxon>Plasmodiophorida</taxon>
        <taxon>Plasmodiophoridae</taxon>
        <taxon>Spongospora</taxon>
    </lineage>
</organism>
<feature type="domain" description="Helicase C-terminal" evidence="9">
    <location>
        <begin position="318"/>
        <end position="489"/>
    </location>
</feature>
<dbReference type="FunFam" id="3.40.50.300:FF:000578">
    <property type="entry name" value="probable ATP-dependent RNA helicase DHX35"/>
    <property type="match status" value="1"/>
</dbReference>
<dbReference type="SMART" id="SM00487">
    <property type="entry name" value="DEXDc"/>
    <property type="match status" value="1"/>
</dbReference>
<dbReference type="Gene3D" id="3.40.50.300">
    <property type="entry name" value="P-loop containing nucleotide triphosphate hydrolases"/>
    <property type="match status" value="2"/>
</dbReference>
<name>A0A0H5RAJ0_9EUKA</name>
<dbReference type="AlphaFoldDB" id="A0A0H5RAJ0"/>
<dbReference type="Pfam" id="PF13401">
    <property type="entry name" value="AAA_22"/>
    <property type="match status" value="1"/>
</dbReference>
<dbReference type="EC" id="3.6.4.13" evidence="2"/>
<evidence type="ECO:0000256" key="3">
    <source>
        <dbReference type="ARBA" id="ARBA00022741"/>
    </source>
</evidence>
<dbReference type="PANTHER" id="PTHR18934">
    <property type="entry name" value="ATP-DEPENDENT RNA HELICASE"/>
    <property type="match status" value="1"/>
</dbReference>
<dbReference type="InterPro" id="IPR001650">
    <property type="entry name" value="Helicase_C-like"/>
</dbReference>
<protein>
    <recommendedName>
        <fullName evidence="2">RNA helicase</fullName>
        <ecNumber evidence="2">3.6.4.13</ecNumber>
    </recommendedName>
</protein>
<dbReference type="SMART" id="SM00847">
    <property type="entry name" value="HA2"/>
    <property type="match status" value="1"/>
</dbReference>
<dbReference type="PROSITE" id="PS00690">
    <property type="entry name" value="DEAH_ATP_HELICASE"/>
    <property type="match status" value="1"/>
</dbReference>
<dbReference type="Gene3D" id="1.20.120.1080">
    <property type="match status" value="1"/>
</dbReference>
<dbReference type="PROSITE" id="PS51194">
    <property type="entry name" value="HELICASE_CTER"/>
    <property type="match status" value="1"/>
</dbReference>
<dbReference type="GO" id="GO:0003723">
    <property type="term" value="F:RNA binding"/>
    <property type="evidence" value="ECO:0007669"/>
    <property type="project" value="TreeGrafter"/>
</dbReference>
<evidence type="ECO:0000256" key="1">
    <source>
        <dbReference type="ARBA" id="ARBA00008792"/>
    </source>
</evidence>
<evidence type="ECO:0000259" key="8">
    <source>
        <dbReference type="PROSITE" id="PS51192"/>
    </source>
</evidence>
<dbReference type="EMBL" id="HACM01010235">
    <property type="protein sequence ID" value="CRZ10677.1"/>
    <property type="molecule type" value="Transcribed_RNA"/>
</dbReference>
<dbReference type="SMART" id="SM00490">
    <property type="entry name" value="HELICc"/>
    <property type="match status" value="1"/>
</dbReference>
<keyword evidence="4" id="KW-0378">Hydrolase</keyword>
<sequence length="747" mass="83046">MAIPQLANIVFIILPIHKSEPCVDLLPANCQTLYATVFYRHSHTGYSTAPGRVSVGELGSRDPAMSKSGFWVPGTSGPGVAQDRDADQHQPVIFNPLAHMTISSQRRELAIYQHRLEVLYAVERYSCVIVSGQAGSGKSTQIPQYLNETGWSRNGYRIICSQPRPLSAVTIAGRVAQEMGVKLGGLVGYSVPFDDCTSAETQIQFVTDLFLIQEMMKDPLLSAFSVVIIDEAHERTLETDILIGLLRKISFRRPDIKVVISSATIDTELFKQFFEVNASVKSEEARAAVISVEGQQYPVQALYVAEPVRDYVTSCVDLCMNIHINLPAGDILAFLPSKSEVDHVVFLLRERMEVDKQSRQLRSLPMYADLHHHEQIKVLEGSERGYRKAIISTNICESSITVPSIVYVIDSGFVKQSAFDSRTGFQTLHTVPISQAEATQRAGRAGRVRSGQVYRLYTEETLQTLQEFPCPAIRRESPHTMVLYLKAIGIVDLVHFEYLEAPSVLALSSALQLLYSLNAVDDNAQLTDVGSSLIDLSVVTRLGKSLLVSVGLACSQEMCDIAAMLSVNNVFSRPRNKQFSGQALKAHKKFAVAEGDMITLLNVWRAYEDAGRAESWCNDHFLDVRSLRRASQIRKRIRSSLRGLGHSIVSCGNDIAPIIKSIAMGFFMNCANLQRDGTYSTISAQGISKVNLKIHPTSVLADQAPQWVLYFDAIHTDQIYIRDLTRIEPHFLKDIAPNFFEIEDSNR</sequence>
<dbReference type="Pfam" id="PF21010">
    <property type="entry name" value="HA2_C"/>
    <property type="match status" value="1"/>
</dbReference>
<evidence type="ECO:0000259" key="9">
    <source>
        <dbReference type="PROSITE" id="PS51194"/>
    </source>
</evidence>
<evidence type="ECO:0000256" key="5">
    <source>
        <dbReference type="ARBA" id="ARBA00022806"/>
    </source>
</evidence>
<comment type="catalytic activity">
    <reaction evidence="7">
        <text>ATP + H2O = ADP + phosphate + H(+)</text>
        <dbReference type="Rhea" id="RHEA:13065"/>
        <dbReference type="ChEBI" id="CHEBI:15377"/>
        <dbReference type="ChEBI" id="CHEBI:15378"/>
        <dbReference type="ChEBI" id="CHEBI:30616"/>
        <dbReference type="ChEBI" id="CHEBI:43474"/>
        <dbReference type="ChEBI" id="CHEBI:456216"/>
        <dbReference type="EC" id="3.6.4.13"/>
    </reaction>
</comment>
<dbReference type="InterPro" id="IPR048333">
    <property type="entry name" value="HA2_WH"/>
</dbReference>
<dbReference type="InterPro" id="IPR014001">
    <property type="entry name" value="Helicase_ATP-bd"/>
</dbReference>
<dbReference type="Pfam" id="PF00271">
    <property type="entry name" value="Helicase_C"/>
    <property type="match status" value="1"/>
</dbReference>
<reference evidence="10" key="1">
    <citation type="submission" date="2015-04" db="EMBL/GenBank/DDBJ databases">
        <title>The genome sequence of the plant pathogenic Rhizarian Plasmodiophora brassicae reveals insights in its biotrophic life cycle and the origin of chitin synthesis.</title>
        <authorList>
            <person name="Schwelm A."/>
            <person name="Fogelqvist J."/>
            <person name="Knaust A."/>
            <person name="Julke S."/>
            <person name="Lilja T."/>
            <person name="Dhandapani V."/>
            <person name="Bonilla-Rosso G."/>
            <person name="Karlsson M."/>
            <person name="Shevchenko A."/>
            <person name="Choi S.R."/>
            <person name="Kim H.G."/>
            <person name="Park J.Y."/>
            <person name="Lim Y.P."/>
            <person name="Ludwig-Muller J."/>
            <person name="Dixelius C."/>
        </authorList>
    </citation>
    <scope>NUCLEOTIDE SEQUENCE</scope>
    <source>
        <tissue evidence="10">Potato root galls</tissue>
    </source>
</reference>
<dbReference type="CDD" id="cd18791">
    <property type="entry name" value="SF2_C_RHA"/>
    <property type="match status" value="1"/>
</dbReference>
<dbReference type="GO" id="GO:0016887">
    <property type="term" value="F:ATP hydrolysis activity"/>
    <property type="evidence" value="ECO:0007669"/>
    <property type="project" value="InterPro"/>
</dbReference>
<dbReference type="InterPro" id="IPR011709">
    <property type="entry name" value="DEAD-box_helicase_OB_fold"/>
</dbReference>
<dbReference type="PROSITE" id="PS51192">
    <property type="entry name" value="HELICASE_ATP_BIND_1"/>
    <property type="match status" value="1"/>
</dbReference>
<keyword evidence="3" id="KW-0547">Nucleotide-binding</keyword>
<dbReference type="GO" id="GO:0003724">
    <property type="term" value="F:RNA helicase activity"/>
    <property type="evidence" value="ECO:0007669"/>
    <property type="project" value="UniProtKB-EC"/>
</dbReference>
<evidence type="ECO:0000256" key="4">
    <source>
        <dbReference type="ARBA" id="ARBA00022801"/>
    </source>
</evidence>
<dbReference type="GO" id="GO:0005524">
    <property type="term" value="F:ATP binding"/>
    <property type="evidence" value="ECO:0007669"/>
    <property type="project" value="UniProtKB-KW"/>
</dbReference>
<dbReference type="InterPro" id="IPR007502">
    <property type="entry name" value="Helicase-assoc_dom"/>
</dbReference>
<keyword evidence="6" id="KW-0067">ATP-binding</keyword>
<accession>A0A0H5RAJ0</accession>
<dbReference type="Pfam" id="PF04408">
    <property type="entry name" value="WHD_HA2"/>
    <property type="match status" value="1"/>
</dbReference>
<dbReference type="SUPFAM" id="SSF52540">
    <property type="entry name" value="P-loop containing nucleoside triphosphate hydrolases"/>
    <property type="match status" value="1"/>
</dbReference>
<feature type="domain" description="Helicase ATP-binding" evidence="8">
    <location>
        <begin position="119"/>
        <end position="283"/>
    </location>
</feature>
<evidence type="ECO:0000256" key="7">
    <source>
        <dbReference type="ARBA" id="ARBA00047984"/>
    </source>
</evidence>
<dbReference type="Pfam" id="PF07717">
    <property type="entry name" value="OB_NTP_bind"/>
    <property type="match status" value="1"/>
</dbReference>
<proteinExistence type="inferred from homology"/>
<dbReference type="InterPro" id="IPR049945">
    <property type="entry name" value="AAA_22"/>
</dbReference>
<evidence type="ECO:0000313" key="10">
    <source>
        <dbReference type="EMBL" id="CRZ10677.1"/>
    </source>
</evidence>
<dbReference type="InterPro" id="IPR002464">
    <property type="entry name" value="DNA/RNA_helicase_DEAH_CS"/>
</dbReference>
<evidence type="ECO:0000256" key="6">
    <source>
        <dbReference type="ARBA" id="ARBA00022840"/>
    </source>
</evidence>
<comment type="similarity">
    <text evidence="1">Belongs to the DEAD box helicase family. DEAH subfamily.</text>
</comment>
<dbReference type="InterPro" id="IPR027417">
    <property type="entry name" value="P-loop_NTPase"/>
</dbReference>